<accession>A0A239M1A0</accession>
<organism evidence="1 2">
    <name type="scientific">Ekhidna lutea</name>
    <dbReference type="NCBI Taxonomy" id="447679"/>
    <lineage>
        <taxon>Bacteria</taxon>
        <taxon>Pseudomonadati</taxon>
        <taxon>Bacteroidota</taxon>
        <taxon>Cytophagia</taxon>
        <taxon>Cytophagales</taxon>
        <taxon>Reichenbachiellaceae</taxon>
        <taxon>Ekhidna</taxon>
    </lineage>
</organism>
<evidence type="ECO:0000313" key="2">
    <source>
        <dbReference type="Proteomes" id="UP000198393"/>
    </source>
</evidence>
<keyword evidence="2" id="KW-1185">Reference proteome</keyword>
<reference evidence="1 2" key="1">
    <citation type="submission" date="2017-06" db="EMBL/GenBank/DDBJ databases">
        <authorList>
            <person name="Kim H.J."/>
            <person name="Triplett B.A."/>
        </authorList>
    </citation>
    <scope>NUCLEOTIDE SEQUENCE [LARGE SCALE GENOMIC DNA]</scope>
    <source>
        <strain evidence="1 2">DSM 19307</strain>
    </source>
</reference>
<gene>
    <name evidence="1" type="ORF">SAMN05421640_3508</name>
</gene>
<name>A0A239M1A0_EKHLU</name>
<dbReference type="RefSeq" id="WP_089358177.1">
    <property type="nucleotide sequence ID" value="NZ_FZPD01000006.1"/>
</dbReference>
<sequence>MSYFDDIYTRLFGKGKSPTQILVNEMIKRSQSFVRRFQAWKTSDYCAEFLNDLWQSYFWRKQGVDKDPQILLLESTYSNGFAINYEAKYGKNNFHYLFDYLADQVKKLDYRLVLSRHTMREKGDVVESKEMHYLKPRRGQVEPIDQKYGNVQIEYIEENDQPTRIKLIANSYPDRKYKQADNFEDLAQYIFSIKSKQ</sequence>
<evidence type="ECO:0000313" key="1">
    <source>
        <dbReference type="EMBL" id="SNT35689.1"/>
    </source>
</evidence>
<dbReference type="Proteomes" id="UP000198393">
    <property type="component" value="Unassembled WGS sequence"/>
</dbReference>
<dbReference type="AlphaFoldDB" id="A0A239M1A0"/>
<dbReference type="EMBL" id="FZPD01000006">
    <property type="protein sequence ID" value="SNT35689.1"/>
    <property type="molecule type" value="Genomic_DNA"/>
</dbReference>
<protein>
    <submittedName>
        <fullName evidence="1">Uncharacterized protein</fullName>
    </submittedName>
</protein>
<dbReference type="OrthoDB" id="1491962at2"/>
<proteinExistence type="predicted"/>